<proteinExistence type="predicted"/>
<reference evidence="1" key="1">
    <citation type="journal article" date="2014" name="Int. J. Syst. Evol. Microbiol.">
        <title>Complete genome sequence of Corynebacterium casei LMG S-19264T (=DSM 44701T), isolated from a smear-ripened cheese.</title>
        <authorList>
            <consortium name="US DOE Joint Genome Institute (JGI-PGF)"/>
            <person name="Walter F."/>
            <person name="Albersmeier A."/>
            <person name="Kalinowski J."/>
            <person name="Ruckert C."/>
        </authorList>
    </citation>
    <scope>NUCLEOTIDE SEQUENCE</scope>
    <source>
        <strain evidence="1">KCTC 22164</strain>
    </source>
</reference>
<name>A0A918JCV3_9ALTE</name>
<sequence>MQILNTEDVMHVSGAYSIGEFGYDVGYSLGYVFGGAAGHDLGIWIYDLTH</sequence>
<evidence type="ECO:0000313" key="2">
    <source>
        <dbReference type="Proteomes" id="UP000631300"/>
    </source>
</evidence>
<comment type="caution">
    <text evidence="1">The sequence shown here is derived from an EMBL/GenBank/DDBJ whole genome shotgun (WGS) entry which is preliminary data.</text>
</comment>
<dbReference type="EMBL" id="BMXP01000001">
    <property type="protein sequence ID" value="GGW74677.1"/>
    <property type="molecule type" value="Genomic_DNA"/>
</dbReference>
<protein>
    <recommendedName>
        <fullName evidence="3">Bacteriocin</fullName>
    </recommendedName>
</protein>
<evidence type="ECO:0008006" key="3">
    <source>
        <dbReference type="Google" id="ProtNLM"/>
    </source>
</evidence>
<dbReference type="Proteomes" id="UP000631300">
    <property type="component" value="Unassembled WGS sequence"/>
</dbReference>
<dbReference type="AlphaFoldDB" id="A0A918JCV3"/>
<organism evidence="1 2">
    <name type="scientific">Alteromonas halophila</name>
    <dbReference type="NCBI Taxonomy" id="516698"/>
    <lineage>
        <taxon>Bacteria</taxon>
        <taxon>Pseudomonadati</taxon>
        <taxon>Pseudomonadota</taxon>
        <taxon>Gammaproteobacteria</taxon>
        <taxon>Alteromonadales</taxon>
        <taxon>Alteromonadaceae</taxon>
        <taxon>Alteromonas/Salinimonas group</taxon>
        <taxon>Alteromonas</taxon>
    </lineage>
</organism>
<keyword evidence="2" id="KW-1185">Reference proteome</keyword>
<gene>
    <name evidence="1" type="ORF">GCM10007391_03370</name>
</gene>
<reference evidence="1" key="2">
    <citation type="submission" date="2020-09" db="EMBL/GenBank/DDBJ databases">
        <authorList>
            <person name="Sun Q."/>
            <person name="Kim S."/>
        </authorList>
    </citation>
    <scope>NUCLEOTIDE SEQUENCE</scope>
    <source>
        <strain evidence="1">KCTC 22164</strain>
    </source>
</reference>
<evidence type="ECO:0000313" key="1">
    <source>
        <dbReference type="EMBL" id="GGW74677.1"/>
    </source>
</evidence>
<accession>A0A918JCV3</accession>